<protein>
    <submittedName>
        <fullName evidence="1">Uncharacterized protein</fullName>
    </submittedName>
</protein>
<evidence type="ECO:0000313" key="2">
    <source>
        <dbReference type="Proteomes" id="UP001187192"/>
    </source>
</evidence>
<comment type="caution">
    <text evidence="1">The sequence shown here is derived from an EMBL/GenBank/DDBJ whole genome shotgun (WGS) entry which is preliminary data.</text>
</comment>
<accession>A0AA88ELL0</accession>
<reference evidence="1" key="1">
    <citation type="submission" date="2023-07" db="EMBL/GenBank/DDBJ databases">
        <title>draft genome sequence of fig (Ficus carica).</title>
        <authorList>
            <person name="Takahashi T."/>
            <person name="Nishimura K."/>
        </authorList>
    </citation>
    <scope>NUCLEOTIDE SEQUENCE</scope>
</reference>
<dbReference type="EMBL" id="BTGU01011634">
    <property type="protein sequence ID" value="GMN72374.1"/>
    <property type="molecule type" value="Genomic_DNA"/>
</dbReference>
<organism evidence="1 2">
    <name type="scientific">Ficus carica</name>
    <name type="common">Common fig</name>
    <dbReference type="NCBI Taxonomy" id="3494"/>
    <lineage>
        <taxon>Eukaryota</taxon>
        <taxon>Viridiplantae</taxon>
        <taxon>Streptophyta</taxon>
        <taxon>Embryophyta</taxon>
        <taxon>Tracheophyta</taxon>
        <taxon>Spermatophyta</taxon>
        <taxon>Magnoliopsida</taxon>
        <taxon>eudicotyledons</taxon>
        <taxon>Gunneridae</taxon>
        <taxon>Pentapetalae</taxon>
        <taxon>rosids</taxon>
        <taxon>fabids</taxon>
        <taxon>Rosales</taxon>
        <taxon>Moraceae</taxon>
        <taxon>Ficeae</taxon>
        <taxon>Ficus</taxon>
    </lineage>
</organism>
<proteinExistence type="predicted"/>
<evidence type="ECO:0000313" key="1">
    <source>
        <dbReference type="EMBL" id="GMN72374.1"/>
    </source>
</evidence>
<gene>
    <name evidence="1" type="ORF">TIFTF001_052845</name>
</gene>
<keyword evidence="2" id="KW-1185">Reference proteome</keyword>
<dbReference type="AlphaFoldDB" id="A0AA88ELL0"/>
<name>A0AA88ELL0_FICCA</name>
<dbReference type="Proteomes" id="UP001187192">
    <property type="component" value="Unassembled WGS sequence"/>
</dbReference>
<sequence length="94" mass="10462">MSLICHKIKRYNSERAARAKKAERAVRAKRTAKAVRATPPCHTWSAAMPLAAFLAERTVWPRNTWHAVVRAQPLAALLAKKAWPPAALRAKRAA</sequence>